<evidence type="ECO:0000313" key="4">
    <source>
        <dbReference type="Proteomes" id="UP000606921"/>
    </source>
</evidence>
<evidence type="ECO:0000256" key="1">
    <source>
        <dbReference type="ARBA" id="ARBA00023163"/>
    </source>
</evidence>
<dbReference type="Gene3D" id="3.30.70.940">
    <property type="entry name" value="NusG, N-terminal domain"/>
    <property type="match status" value="1"/>
</dbReference>
<protein>
    <submittedName>
        <fullName evidence="3">Transcription antitermination protein RfaH</fullName>
    </submittedName>
</protein>
<accession>A0ABM8PCP1</accession>
<dbReference type="SUPFAM" id="SSF82679">
    <property type="entry name" value="N-utilization substance G protein NusG, N-terminal domain"/>
    <property type="match status" value="1"/>
</dbReference>
<dbReference type="Proteomes" id="UP000606921">
    <property type="component" value="Unassembled WGS sequence"/>
</dbReference>
<evidence type="ECO:0000313" key="3">
    <source>
        <dbReference type="EMBL" id="CAD7023220.1"/>
    </source>
</evidence>
<dbReference type="InterPro" id="IPR036735">
    <property type="entry name" value="NGN_dom_sf"/>
</dbReference>
<name>A0ABM8PCP1_9HYPH</name>
<dbReference type="InterPro" id="IPR006645">
    <property type="entry name" value="NGN-like_dom"/>
</dbReference>
<keyword evidence="1" id="KW-0804">Transcription</keyword>
<keyword evidence="4" id="KW-1185">Reference proteome</keyword>
<comment type="caution">
    <text evidence="3">The sequence shown here is derived from an EMBL/GenBank/DDBJ whole genome shotgun (WGS) entry which is preliminary data.</text>
</comment>
<proteinExistence type="predicted"/>
<evidence type="ECO:0000259" key="2">
    <source>
        <dbReference type="Pfam" id="PF02357"/>
    </source>
</evidence>
<feature type="domain" description="NusG-like N-terminal" evidence="2">
    <location>
        <begin position="22"/>
        <end position="107"/>
    </location>
</feature>
<dbReference type="Pfam" id="PF02357">
    <property type="entry name" value="NusG"/>
    <property type="match status" value="1"/>
</dbReference>
<sequence length="208" mass="24085">MAKTDWYAIRIKPGYQRMASRWDAANEQHRLETIIERNLRNEGVECFMPSFRMETKHHRTKQWMEKRFPMLVGYAFVNLPHLNFEEVRAIDGVMCLLKPVRDRPPVRFSLEDIGALMDAEHEAYQNFLLDRERRIAREAAKLNKTTRRQMEKMFPPNTTAVIVDGAPFAGMLARVLGPSSRGKVKAVIETLNGFANIDVPLDNLRRAS</sequence>
<organism evidence="3 4">
    <name type="scientific">Pseudorhizobium endolithicum</name>
    <dbReference type="NCBI Taxonomy" id="1191678"/>
    <lineage>
        <taxon>Bacteria</taxon>
        <taxon>Pseudomonadati</taxon>
        <taxon>Pseudomonadota</taxon>
        <taxon>Alphaproteobacteria</taxon>
        <taxon>Hyphomicrobiales</taxon>
        <taxon>Rhizobiaceae</taxon>
        <taxon>Rhizobium/Agrobacterium group</taxon>
        <taxon>Pseudorhizobium</taxon>
    </lineage>
</organism>
<reference evidence="3 4" key="1">
    <citation type="submission" date="2020-11" db="EMBL/GenBank/DDBJ databases">
        <authorList>
            <person name="Lassalle F."/>
        </authorList>
    </citation>
    <scope>NUCLEOTIDE SEQUENCE [LARGE SCALE GENOMIC DNA]</scope>
    <source>
        <strain evidence="3 4">JC140</strain>
    </source>
</reference>
<dbReference type="EMBL" id="CABFWF030000001">
    <property type="protein sequence ID" value="CAD7023220.1"/>
    <property type="molecule type" value="Genomic_DNA"/>
</dbReference>
<gene>
    <name evidence="3" type="primary">rfaH</name>
    <name evidence="3" type="ORF">REJC140_00133</name>
</gene>